<dbReference type="GO" id="GO:0000978">
    <property type="term" value="F:RNA polymerase II cis-regulatory region sequence-specific DNA binding"/>
    <property type="evidence" value="ECO:0007669"/>
    <property type="project" value="TreeGrafter"/>
</dbReference>
<feature type="domain" description="Nuclear receptor" evidence="9">
    <location>
        <begin position="7"/>
        <end position="80"/>
    </location>
</feature>
<evidence type="ECO:0000256" key="5">
    <source>
        <dbReference type="ARBA" id="ARBA00023125"/>
    </source>
</evidence>
<dbReference type="SUPFAM" id="SSF57716">
    <property type="entry name" value="Glucocorticoid receptor-like (DNA-binding domain)"/>
    <property type="match status" value="1"/>
</dbReference>
<keyword evidence="7" id="KW-0675">Receptor</keyword>
<keyword evidence="1" id="KW-0479">Metal-binding</keyword>
<keyword evidence="8" id="KW-0539">Nucleus</keyword>
<keyword evidence="12" id="KW-1185">Reference proteome</keyword>
<keyword evidence="3" id="KW-0862">Zinc</keyword>
<sequence length="80" mass="9019">MSDRGVPKICEVCGNKALGKNFGALSCEPCKAFFRRNALKETLKCHFNGNCKIDIITRKFCSKCRLDKCLAIGMRKVFKN</sequence>
<dbReference type="InterPro" id="IPR013088">
    <property type="entry name" value="Znf_NHR/GATA"/>
</dbReference>
<evidence type="ECO:0000313" key="10">
    <source>
        <dbReference type="EMBL" id="CAD7663098.1"/>
    </source>
</evidence>
<evidence type="ECO:0000256" key="1">
    <source>
        <dbReference type="ARBA" id="ARBA00022723"/>
    </source>
</evidence>
<evidence type="ECO:0000256" key="6">
    <source>
        <dbReference type="ARBA" id="ARBA00023163"/>
    </source>
</evidence>
<accession>A0A7R9QZ17</accession>
<keyword evidence="6" id="KW-0804">Transcription</keyword>
<evidence type="ECO:0000256" key="4">
    <source>
        <dbReference type="ARBA" id="ARBA00023015"/>
    </source>
</evidence>
<dbReference type="PROSITE" id="PS51030">
    <property type="entry name" value="NUCLEAR_REC_DBD_2"/>
    <property type="match status" value="1"/>
</dbReference>
<dbReference type="PROSITE" id="PS00031">
    <property type="entry name" value="NUCLEAR_REC_DBD_1"/>
    <property type="match status" value="1"/>
</dbReference>
<dbReference type="GO" id="GO:0045944">
    <property type="term" value="P:positive regulation of transcription by RNA polymerase II"/>
    <property type="evidence" value="ECO:0007669"/>
    <property type="project" value="TreeGrafter"/>
</dbReference>
<dbReference type="Pfam" id="PF00105">
    <property type="entry name" value="zf-C4"/>
    <property type="match status" value="1"/>
</dbReference>
<evidence type="ECO:0000256" key="8">
    <source>
        <dbReference type="ARBA" id="ARBA00023242"/>
    </source>
</evidence>
<dbReference type="EMBL" id="CAJPVJ010030845">
    <property type="protein sequence ID" value="CAG2180235.1"/>
    <property type="molecule type" value="Genomic_DNA"/>
</dbReference>
<dbReference type="Gene3D" id="3.30.50.10">
    <property type="entry name" value="Erythroid Transcription Factor GATA-1, subunit A"/>
    <property type="match status" value="1"/>
</dbReference>
<protein>
    <recommendedName>
        <fullName evidence="9">Nuclear receptor domain-containing protein</fullName>
    </recommendedName>
</protein>
<evidence type="ECO:0000256" key="7">
    <source>
        <dbReference type="ARBA" id="ARBA00023170"/>
    </source>
</evidence>
<dbReference type="GO" id="GO:0030154">
    <property type="term" value="P:cell differentiation"/>
    <property type="evidence" value="ECO:0007669"/>
    <property type="project" value="TreeGrafter"/>
</dbReference>
<evidence type="ECO:0000256" key="2">
    <source>
        <dbReference type="ARBA" id="ARBA00022771"/>
    </source>
</evidence>
<dbReference type="GO" id="GO:0008270">
    <property type="term" value="F:zinc ion binding"/>
    <property type="evidence" value="ECO:0007669"/>
    <property type="project" value="UniProtKB-KW"/>
</dbReference>
<dbReference type="EMBL" id="CAJPVJ010030915">
    <property type="protein sequence ID" value="CAG2180253.1"/>
    <property type="molecule type" value="Genomic_DNA"/>
</dbReference>
<evidence type="ECO:0000256" key="3">
    <source>
        <dbReference type="ARBA" id="ARBA00022833"/>
    </source>
</evidence>
<dbReference type="PRINTS" id="PR00047">
    <property type="entry name" value="STROIDFINGER"/>
</dbReference>
<dbReference type="EMBL" id="OC945670">
    <property type="protein sequence ID" value="CAD7663098.1"/>
    <property type="molecule type" value="Genomic_DNA"/>
</dbReference>
<dbReference type="Proteomes" id="UP000728032">
    <property type="component" value="Unassembled WGS sequence"/>
</dbReference>
<gene>
    <name evidence="10" type="ORF">ONB1V03_LOCUS19658</name>
    <name evidence="11" type="ORF">ONB1V03_LOCUS19676</name>
</gene>
<evidence type="ECO:0000313" key="11">
    <source>
        <dbReference type="EMBL" id="CAD7663116.1"/>
    </source>
</evidence>
<dbReference type="SMART" id="SM00399">
    <property type="entry name" value="ZnF_C4"/>
    <property type="match status" value="1"/>
</dbReference>
<evidence type="ECO:0000313" key="12">
    <source>
        <dbReference type="Proteomes" id="UP000728032"/>
    </source>
</evidence>
<dbReference type="PANTHER" id="PTHR24082">
    <property type="entry name" value="NUCLEAR HORMONE RECEPTOR"/>
    <property type="match status" value="1"/>
</dbReference>
<dbReference type="GO" id="GO:0000122">
    <property type="term" value="P:negative regulation of transcription by RNA polymerase II"/>
    <property type="evidence" value="ECO:0007669"/>
    <property type="project" value="TreeGrafter"/>
</dbReference>
<dbReference type="PANTHER" id="PTHR24082:SF283">
    <property type="entry name" value="NUCLEAR HORMONE RECEPTOR HR96"/>
    <property type="match status" value="1"/>
</dbReference>
<dbReference type="InterPro" id="IPR001628">
    <property type="entry name" value="Znf_hrmn_rcpt"/>
</dbReference>
<dbReference type="AlphaFoldDB" id="A0A7R9QZ17"/>
<evidence type="ECO:0000259" key="9">
    <source>
        <dbReference type="PROSITE" id="PS51030"/>
    </source>
</evidence>
<keyword evidence="2" id="KW-0863">Zinc-finger</keyword>
<feature type="non-terminal residue" evidence="10">
    <location>
        <position position="1"/>
    </location>
</feature>
<keyword evidence="4" id="KW-0805">Transcription regulation</keyword>
<dbReference type="OrthoDB" id="6355676at2759"/>
<name>A0A7R9QZ17_9ACAR</name>
<dbReference type="GO" id="GO:0004879">
    <property type="term" value="F:nuclear receptor activity"/>
    <property type="evidence" value="ECO:0007669"/>
    <property type="project" value="TreeGrafter"/>
</dbReference>
<organism evidence="10">
    <name type="scientific">Oppiella nova</name>
    <dbReference type="NCBI Taxonomy" id="334625"/>
    <lineage>
        <taxon>Eukaryota</taxon>
        <taxon>Metazoa</taxon>
        <taxon>Ecdysozoa</taxon>
        <taxon>Arthropoda</taxon>
        <taxon>Chelicerata</taxon>
        <taxon>Arachnida</taxon>
        <taxon>Acari</taxon>
        <taxon>Acariformes</taxon>
        <taxon>Sarcoptiformes</taxon>
        <taxon>Oribatida</taxon>
        <taxon>Brachypylina</taxon>
        <taxon>Oppioidea</taxon>
        <taxon>Oppiidae</taxon>
        <taxon>Oppiella</taxon>
    </lineage>
</organism>
<keyword evidence="5" id="KW-0238">DNA-binding</keyword>
<reference evidence="10" key="1">
    <citation type="submission" date="2020-11" db="EMBL/GenBank/DDBJ databases">
        <authorList>
            <person name="Tran Van P."/>
        </authorList>
    </citation>
    <scope>NUCLEOTIDE SEQUENCE</scope>
</reference>
<dbReference type="InterPro" id="IPR050234">
    <property type="entry name" value="Nuclear_hormone_rcpt_NR1"/>
</dbReference>
<proteinExistence type="predicted"/>
<dbReference type="EMBL" id="OC945740">
    <property type="protein sequence ID" value="CAD7663116.1"/>
    <property type="molecule type" value="Genomic_DNA"/>
</dbReference>